<dbReference type="GO" id="GO:0008081">
    <property type="term" value="F:phosphoric diester hydrolase activity"/>
    <property type="evidence" value="ECO:0007669"/>
    <property type="project" value="TreeGrafter"/>
</dbReference>
<keyword evidence="4 6" id="KW-0460">Magnesium</keyword>
<dbReference type="STRING" id="90262.A0A1X2HZV2"/>
<dbReference type="InterPro" id="IPR036691">
    <property type="entry name" value="Endo/exonu/phosph_ase_sf"/>
</dbReference>
<feature type="domain" description="Endonuclease/exonuclease/phosphatase" evidence="9">
    <location>
        <begin position="88"/>
        <end position="326"/>
    </location>
</feature>
<feature type="active site" description="Proton donor/acceptor" evidence="5">
    <location>
        <position position="231"/>
    </location>
</feature>
<dbReference type="InterPro" id="IPR020847">
    <property type="entry name" value="AP_endonuclease_F1_BS"/>
</dbReference>
<evidence type="ECO:0000313" key="11">
    <source>
        <dbReference type="Proteomes" id="UP000193560"/>
    </source>
</evidence>
<keyword evidence="8" id="KW-0234">DNA repair</keyword>
<dbReference type="PROSITE" id="PS00726">
    <property type="entry name" value="AP_NUCLEASE_F1_1"/>
    <property type="match status" value="1"/>
</dbReference>
<dbReference type="SUPFAM" id="SSF56219">
    <property type="entry name" value="DNase I-like"/>
    <property type="match status" value="1"/>
</dbReference>
<dbReference type="GO" id="GO:0006284">
    <property type="term" value="P:base-excision repair"/>
    <property type="evidence" value="ECO:0007669"/>
    <property type="project" value="TreeGrafter"/>
</dbReference>
<name>A0A1X2HZV2_9FUNG</name>
<keyword evidence="11" id="KW-1185">Reference proteome</keyword>
<evidence type="ECO:0000256" key="5">
    <source>
        <dbReference type="PIRSR" id="PIRSR604808-1"/>
    </source>
</evidence>
<feature type="active site" evidence="5">
    <location>
        <position position="191"/>
    </location>
</feature>
<comment type="caution">
    <text evidence="10">The sequence shown here is derived from an EMBL/GenBank/DDBJ whole genome shotgun (WGS) entry which is preliminary data.</text>
</comment>
<gene>
    <name evidence="10" type="ORF">BCR42DRAFT_427605</name>
</gene>
<dbReference type="Gene3D" id="3.60.10.10">
    <property type="entry name" value="Endonuclease/exonuclease/phosphatase"/>
    <property type="match status" value="1"/>
</dbReference>
<dbReference type="Proteomes" id="UP000193560">
    <property type="component" value="Unassembled WGS sequence"/>
</dbReference>
<dbReference type="NCBIfam" id="TIGR00195">
    <property type="entry name" value="exoDNase_III"/>
    <property type="match status" value="1"/>
</dbReference>
<feature type="binding site" evidence="6">
    <location>
        <position position="337"/>
    </location>
    <ligand>
        <name>Mg(2+)</name>
        <dbReference type="ChEBI" id="CHEBI:18420"/>
        <label>1</label>
    </ligand>
</feature>
<evidence type="ECO:0000256" key="8">
    <source>
        <dbReference type="RuleBase" id="RU362131"/>
    </source>
</evidence>
<comment type="similarity">
    <text evidence="1 8">Belongs to the DNA repair enzymes AP/ExoA family.</text>
</comment>
<dbReference type="AlphaFoldDB" id="A0A1X2HZV2"/>
<reference evidence="10 11" key="1">
    <citation type="submission" date="2016-07" db="EMBL/GenBank/DDBJ databases">
        <title>Pervasive Adenine N6-methylation of Active Genes in Fungi.</title>
        <authorList>
            <consortium name="DOE Joint Genome Institute"/>
            <person name="Mondo S.J."/>
            <person name="Dannebaum R.O."/>
            <person name="Kuo R.C."/>
            <person name="Labutti K."/>
            <person name="Haridas S."/>
            <person name="Kuo A."/>
            <person name="Salamov A."/>
            <person name="Ahrendt S.R."/>
            <person name="Lipzen A."/>
            <person name="Sullivan W."/>
            <person name="Andreopoulos W.B."/>
            <person name="Clum A."/>
            <person name="Lindquist E."/>
            <person name="Daum C."/>
            <person name="Ramamoorthy G.K."/>
            <person name="Gryganskyi A."/>
            <person name="Culley D."/>
            <person name="Magnuson J.K."/>
            <person name="James T.Y."/>
            <person name="O'Malley M.A."/>
            <person name="Stajich J.E."/>
            <person name="Spatafora J.W."/>
            <person name="Visel A."/>
            <person name="Grigoriev I.V."/>
        </authorList>
    </citation>
    <scope>NUCLEOTIDE SEQUENCE [LARGE SCALE GENOMIC DNA]</scope>
    <source>
        <strain evidence="10 11">NRRL 1336</strain>
    </source>
</reference>
<keyword evidence="10" id="KW-0255">Endonuclease</keyword>
<dbReference type="EMBL" id="MCGE01000041">
    <property type="protein sequence ID" value="ORZ06057.1"/>
    <property type="molecule type" value="Genomic_DNA"/>
</dbReference>
<keyword evidence="8" id="KW-0227">DNA damage</keyword>
<feature type="binding site" evidence="6">
    <location>
        <position position="233"/>
    </location>
    <ligand>
        <name>Mg(2+)</name>
        <dbReference type="ChEBI" id="CHEBI:18420"/>
        <label>1</label>
    </ligand>
</feature>
<sequence length="350" mass="39988">MILFARRFYQPLFFSPLLHRSIPPFYSTKIMAPKRKTDTAEAPVLEKKAKKSTAFVPIDPTLPKNMTFPDPVVIDDQDKQMEGCITIASYNVASLNACIKKGFHNYIQAEDADIVCLQETKVNAPVSTAVDDKVYKYRYWSFEEKKGYGGIAVFSKHKPSQITYGLPGYETKTRGRVITLKFSSFSLICCYSPNAGEKLVRLSEKQKFDQVMESHIRTMQQNGESIIWAGDLNVAHTPDDLAKPQTNERSAGFTLEERTDFTRILSPYEKDATIPGLVDSWRHLHPNTKGHFTYYSYRFRCREKLIGWRLDYFCLTPDLLPKVINSTIRHELWGASDHVPIVLLLKGVSL</sequence>
<dbReference type="PANTHER" id="PTHR22748">
    <property type="entry name" value="AP ENDONUCLEASE"/>
    <property type="match status" value="1"/>
</dbReference>
<keyword evidence="10" id="KW-0269">Exonuclease</keyword>
<keyword evidence="3" id="KW-0378">Hydrolase</keyword>
<protein>
    <submittedName>
        <fullName evidence="10">Endonuclease/exonuclease/phosphatase</fullName>
    </submittedName>
</protein>
<keyword evidence="10" id="KW-0540">Nuclease</keyword>
<feature type="binding site" evidence="6">
    <location>
        <position position="338"/>
    </location>
    <ligand>
        <name>Mg(2+)</name>
        <dbReference type="ChEBI" id="CHEBI:18420"/>
        <label>1</label>
    </ligand>
</feature>
<dbReference type="GO" id="GO:0046872">
    <property type="term" value="F:metal ion binding"/>
    <property type="evidence" value="ECO:0007669"/>
    <property type="project" value="UniProtKB-KW"/>
</dbReference>
<evidence type="ECO:0000256" key="1">
    <source>
        <dbReference type="ARBA" id="ARBA00007092"/>
    </source>
</evidence>
<evidence type="ECO:0000256" key="4">
    <source>
        <dbReference type="ARBA" id="ARBA00022842"/>
    </source>
</evidence>
<dbReference type="GO" id="GO:0003906">
    <property type="term" value="F:DNA-(apurinic or apyrimidinic site) endonuclease activity"/>
    <property type="evidence" value="ECO:0007669"/>
    <property type="project" value="TreeGrafter"/>
</dbReference>
<feature type="site" description="Transition state stabilizer" evidence="7">
    <location>
        <position position="233"/>
    </location>
</feature>
<keyword evidence="2 6" id="KW-0479">Metal-binding</keyword>
<dbReference type="PROSITE" id="PS51435">
    <property type="entry name" value="AP_NUCLEASE_F1_4"/>
    <property type="match status" value="1"/>
</dbReference>
<feature type="binding site" evidence="6">
    <location>
        <position position="91"/>
    </location>
    <ligand>
        <name>Mg(2+)</name>
        <dbReference type="ChEBI" id="CHEBI:18420"/>
        <label>1</label>
    </ligand>
</feature>
<dbReference type="Pfam" id="PF03372">
    <property type="entry name" value="Exo_endo_phos"/>
    <property type="match status" value="1"/>
</dbReference>
<feature type="site" description="Interaction with DNA substrate" evidence="7">
    <location>
        <position position="338"/>
    </location>
</feature>
<dbReference type="InterPro" id="IPR005135">
    <property type="entry name" value="Endo/exonuclease/phosphatase"/>
</dbReference>
<evidence type="ECO:0000256" key="6">
    <source>
        <dbReference type="PIRSR" id="PIRSR604808-2"/>
    </source>
</evidence>
<evidence type="ECO:0000256" key="2">
    <source>
        <dbReference type="ARBA" id="ARBA00022723"/>
    </source>
</evidence>
<organism evidence="10 11">
    <name type="scientific">Absidia repens</name>
    <dbReference type="NCBI Taxonomy" id="90262"/>
    <lineage>
        <taxon>Eukaryota</taxon>
        <taxon>Fungi</taxon>
        <taxon>Fungi incertae sedis</taxon>
        <taxon>Mucoromycota</taxon>
        <taxon>Mucoromycotina</taxon>
        <taxon>Mucoromycetes</taxon>
        <taxon>Mucorales</taxon>
        <taxon>Cunninghamellaceae</taxon>
        <taxon>Absidia</taxon>
    </lineage>
</organism>
<comment type="cofactor">
    <cofactor evidence="6 8">
        <name>Mg(2+)</name>
        <dbReference type="ChEBI" id="CHEBI:18420"/>
    </cofactor>
    <cofactor evidence="6 8">
        <name>Mn(2+)</name>
        <dbReference type="ChEBI" id="CHEBI:29035"/>
    </cofactor>
    <text evidence="6 8">Probably binds two magnesium or manganese ions per subunit.</text>
</comment>
<dbReference type="GO" id="GO:0005634">
    <property type="term" value="C:nucleus"/>
    <property type="evidence" value="ECO:0007669"/>
    <property type="project" value="TreeGrafter"/>
</dbReference>
<dbReference type="OrthoDB" id="498125at2759"/>
<feature type="active site" description="Proton acceptor" evidence="5">
    <location>
        <position position="338"/>
    </location>
</feature>
<evidence type="ECO:0000259" key="9">
    <source>
        <dbReference type="Pfam" id="PF03372"/>
    </source>
</evidence>
<keyword evidence="6" id="KW-0464">Manganese</keyword>
<dbReference type="GO" id="GO:0003677">
    <property type="term" value="F:DNA binding"/>
    <property type="evidence" value="ECO:0007669"/>
    <property type="project" value="InterPro"/>
</dbReference>
<evidence type="ECO:0000313" key="10">
    <source>
        <dbReference type="EMBL" id="ORZ06057.1"/>
    </source>
</evidence>
<dbReference type="InterPro" id="IPR004808">
    <property type="entry name" value="AP_endonuc_1"/>
</dbReference>
<evidence type="ECO:0000256" key="7">
    <source>
        <dbReference type="PIRSR" id="PIRSR604808-3"/>
    </source>
</evidence>
<accession>A0A1X2HZV2</accession>
<dbReference type="CDD" id="cd09087">
    <property type="entry name" value="Ape1-like_AP-endo"/>
    <property type="match status" value="1"/>
</dbReference>
<proteinExistence type="inferred from homology"/>
<dbReference type="GO" id="GO:0008311">
    <property type="term" value="F:double-stranded DNA 3'-5' DNA exonuclease activity"/>
    <property type="evidence" value="ECO:0007669"/>
    <property type="project" value="TreeGrafter"/>
</dbReference>
<feature type="site" description="Important for catalytic activity" evidence="7">
    <location>
        <position position="311"/>
    </location>
</feature>
<dbReference type="PANTHER" id="PTHR22748:SF6">
    <property type="entry name" value="DNA-(APURINIC OR APYRIMIDINIC SITE) ENDONUCLEASE"/>
    <property type="match status" value="1"/>
</dbReference>
<dbReference type="NCBIfam" id="TIGR00633">
    <property type="entry name" value="xth"/>
    <property type="match status" value="1"/>
</dbReference>
<evidence type="ECO:0000256" key="3">
    <source>
        <dbReference type="ARBA" id="ARBA00022801"/>
    </source>
</evidence>
<feature type="binding site" evidence="6">
    <location>
        <position position="119"/>
    </location>
    <ligand>
        <name>Mg(2+)</name>
        <dbReference type="ChEBI" id="CHEBI:18420"/>
        <label>1</label>
    </ligand>
</feature>
<feature type="binding site" evidence="6">
    <location>
        <position position="231"/>
    </location>
    <ligand>
        <name>Mg(2+)</name>
        <dbReference type="ChEBI" id="CHEBI:18420"/>
        <label>1</label>
    </ligand>
</feature>